<dbReference type="CDD" id="cd00118">
    <property type="entry name" value="LysM"/>
    <property type="match status" value="1"/>
</dbReference>
<dbReference type="SUPFAM" id="SSF54106">
    <property type="entry name" value="LysM domain"/>
    <property type="match status" value="1"/>
</dbReference>
<dbReference type="PROSITE" id="PS51782">
    <property type="entry name" value="LYSM"/>
    <property type="match status" value="1"/>
</dbReference>
<dbReference type="AlphaFoldDB" id="A0A1T4MFH4"/>
<dbReference type="RefSeq" id="WP_078756147.1">
    <property type="nucleotide sequence ID" value="NZ_FUWO01000012.1"/>
</dbReference>
<keyword evidence="4" id="KW-1185">Reference proteome</keyword>
<dbReference type="Proteomes" id="UP000189941">
    <property type="component" value="Unassembled WGS sequence"/>
</dbReference>
<evidence type="ECO:0000256" key="1">
    <source>
        <dbReference type="SAM" id="SignalP"/>
    </source>
</evidence>
<dbReference type="Gene3D" id="3.10.350.10">
    <property type="entry name" value="LysM domain"/>
    <property type="match status" value="1"/>
</dbReference>
<evidence type="ECO:0000259" key="2">
    <source>
        <dbReference type="PROSITE" id="PS51782"/>
    </source>
</evidence>
<feature type="signal peptide" evidence="1">
    <location>
        <begin position="1"/>
        <end position="20"/>
    </location>
</feature>
<reference evidence="4" key="1">
    <citation type="submission" date="2017-02" db="EMBL/GenBank/DDBJ databases">
        <authorList>
            <person name="Varghese N."/>
            <person name="Submissions S."/>
        </authorList>
    </citation>
    <scope>NUCLEOTIDE SEQUENCE [LARGE SCALE GENOMIC DNA]</scope>
    <source>
        <strain evidence="4">DSM 15739</strain>
    </source>
</reference>
<accession>A0A1T4MFH4</accession>
<dbReference type="EMBL" id="FUWO01000012">
    <property type="protein sequence ID" value="SJZ65820.1"/>
    <property type="molecule type" value="Genomic_DNA"/>
</dbReference>
<evidence type="ECO:0000313" key="4">
    <source>
        <dbReference type="Proteomes" id="UP000189941"/>
    </source>
</evidence>
<protein>
    <submittedName>
        <fullName evidence="3">LysM domain-containing protein</fullName>
    </submittedName>
</protein>
<dbReference type="InterPro" id="IPR018392">
    <property type="entry name" value="LysM"/>
</dbReference>
<sequence length="350" mass="38263">MKKSLRIAAATMLASTLAFNLNTVGAQTWTHRSVNQVKETLANNEDGLYVIQWGDTLSTIAEATGHSVDQLANFNAIADADFITAGSVLYFDDANQTVTYVDNATDQAYTYDLVEETQVVAEVTEAPVVEETVATEPTYYVDETPEWVETPAVETTEAVVEETTVAPVVEETEALVEETTAAPVVEETEALVEETTAAPVVEETEAVVEETTAAPVVEETEALVEETTAAPVVEETEAVVEETTAAPVVEETEAVVEETTTAPVTSGGQYNEYGGIISDAKEWIAMRESGGQYEIWNPTQTYYGRYQLTASYLNGDFSRENQERVADEYVLNRYGSWEAALAFWQANGWY</sequence>
<keyword evidence="1" id="KW-0732">Signal</keyword>
<dbReference type="Pfam" id="PF01476">
    <property type="entry name" value="LysM"/>
    <property type="match status" value="1"/>
</dbReference>
<gene>
    <name evidence="3" type="ORF">SAMN02746011_01412</name>
</gene>
<evidence type="ECO:0000313" key="3">
    <source>
        <dbReference type="EMBL" id="SJZ65820.1"/>
    </source>
</evidence>
<organism evidence="3 4">
    <name type="scientific">Globicatella sulfidifaciens DSM 15739</name>
    <dbReference type="NCBI Taxonomy" id="1121925"/>
    <lineage>
        <taxon>Bacteria</taxon>
        <taxon>Bacillati</taxon>
        <taxon>Bacillota</taxon>
        <taxon>Bacilli</taxon>
        <taxon>Lactobacillales</taxon>
        <taxon>Aerococcaceae</taxon>
        <taxon>Globicatella</taxon>
    </lineage>
</organism>
<dbReference type="SMART" id="SM00257">
    <property type="entry name" value="LysM"/>
    <property type="match status" value="1"/>
</dbReference>
<feature type="domain" description="LysM" evidence="2">
    <location>
        <begin position="47"/>
        <end position="91"/>
    </location>
</feature>
<dbReference type="InterPro" id="IPR036779">
    <property type="entry name" value="LysM_dom_sf"/>
</dbReference>
<dbReference type="STRING" id="1121925.SAMN02746011_01412"/>
<name>A0A1T4MFH4_9LACT</name>
<proteinExistence type="predicted"/>
<feature type="chain" id="PRO_5038654480" evidence="1">
    <location>
        <begin position="21"/>
        <end position="350"/>
    </location>
</feature>
<dbReference type="OrthoDB" id="9798935at2"/>